<dbReference type="Proteomes" id="UP000321926">
    <property type="component" value="Unassembled WGS sequence"/>
</dbReference>
<evidence type="ECO:0000256" key="1">
    <source>
        <dbReference type="SAM" id="Phobius"/>
    </source>
</evidence>
<sequence length="128" mass="14358">MANSVYQVNKGINRPMEFRGLRAQYIGYLAAGLVVLLLLFAGMYLARVPLLLCLLVILLSGAALFTGVYHLNRTYGEHGLVKRFARRGIPRYVRLSTRSTFMFLTSTPYNQHHSKPLTGKEDTHGTAD</sequence>
<dbReference type="AlphaFoldDB" id="A0A5C8J4Z3"/>
<gene>
    <name evidence="2" type="ORF">FVR03_20035</name>
</gene>
<keyword evidence="1" id="KW-0472">Membrane</keyword>
<organism evidence="2 3">
    <name type="scientific">Pontibacter qinzhouensis</name>
    <dbReference type="NCBI Taxonomy" id="2603253"/>
    <lineage>
        <taxon>Bacteria</taxon>
        <taxon>Pseudomonadati</taxon>
        <taxon>Bacteroidota</taxon>
        <taxon>Cytophagia</taxon>
        <taxon>Cytophagales</taxon>
        <taxon>Hymenobacteraceae</taxon>
        <taxon>Pontibacter</taxon>
    </lineage>
</organism>
<evidence type="ECO:0000313" key="2">
    <source>
        <dbReference type="EMBL" id="TXK31132.1"/>
    </source>
</evidence>
<evidence type="ECO:0000313" key="3">
    <source>
        <dbReference type="Proteomes" id="UP000321926"/>
    </source>
</evidence>
<keyword evidence="1" id="KW-0812">Transmembrane</keyword>
<name>A0A5C8J4Z3_9BACT</name>
<accession>A0A5C8J4Z3</accession>
<dbReference type="Pfam" id="PF13571">
    <property type="entry name" value="DUF4133"/>
    <property type="match status" value="1"/>
</dbReference>
<dbReference type="EMBL" id="VRTY01000102">
    <property type="protein sequence ID" value="TXK31132.1"/>
    <property type="molecule type" value="Genomic_DNA"/>
</dbReference>
<dbReference type="OrthoDB" id="1273979at2"/>
<feature type="transmembrane region" description="Helical" evidence="1">
    <location>
        <begin position="25"/>
        <end position="43"/>
    </location>
</feature>
<dbReference type="InterPro" id="IPR025407">
    <property type="entry name" value="DUF4133"/>
</dbReference>
<keyword evidence="3" id="KW-1185">Reference proteome</keyword>
<feature type="transmembrane region" description="Helical" evidence="1">
    <location>
        <begin position="49"/>
        <end position="71"/>
    </location>
</feature>
<proteinExistence type="predicted"/>
<dbReference type="RefSeq" id="WP_147923555.1">
    <property type="nucleotide sequence ID" value="NZ_VRTY01000102.1"/>
</dbReference>
<comment type="caution">
    <text evidence="2">The sequence shown here is derived from an EMBL/GenBank/DDBJ whole genome shotgun (WGS) entry which is preliminary data.</text>
</comment>
<reference evidence="2 3" key="1">
    <citation type="submission" date="2019-08" db="EMBL/GenBank/DDBJ databases">
        <authorList>
            <person name="Shi S."/>
        </authorList>
    </citation>
    <scope>NUCLEOTIDE SEQUENCE [LARGE SCALE GENOMIC DNA]</scope>
    <source>
        <strain evidence="2 3">GY10130</strain>
    </source>
</reference>
<keyword evidence="1" id="KW-1133">Transmembrane helix</keyword>
<protein>
    <submittedName>
        <fullName evidence="2">DUF4133 domain-containing protein</fullName>
    </submittedName>
</protein>